<proteinExistence type="predicted"/>
<protein>
    <recommendedName>
        <fullName evidence="2">Squalene cyclase C-terminal domain-containing protein</fullName>
    </recommendedName>
</protein>
<accession>A0A0F8K0Y8</accession>
<dbReference type="Gene3D" id="1.50.10.20">
    <property type="match status" value="1"/>
</dbReference>
<dbReference type="AlphaFoldDB" id="A0A0F8K0Y8"/>
<evidence type="ECO:0000313" key="1">
    <source>
        <dbReference type="EMBL" id="KKG74625.1"/>
    </source>
</evidence>
<gene>
    <name evidence="1" type="ORF">DU43_09005</name>
</gene>
<evidence type="ECO:0008006" key="2">
    <source>
        <dbReference type="Google" id="ProtNLM"/>
    </source>
</evidence>
<sequence>MHVNYNHPSALITSIVGEALVDGYLLLKNERLKMAAFQARDFVLENQISPGYFKKSSVYTGDHLNVDATCGAFLAKFGKMFSDSECLDAAKTAAEHICKCQFSDGAFPYTNEKKGNYQYCLNIPCIHYQGVTLYYLLKIIDSLDNGWLDHEFEKGIKWLASVQFPDGKFDWSRSCLLYTSPSPRDVEESRMP</sequence>
<organism evidence="1">
    <name type="scientific">Methanosarcina mazei</name>
    <name type="common">Methanosarcina frisia</name>
    <dbReference type="NCBI Taxonomy" id="2209"/>
    <lineage>
        <taxon>Archaea</taxon>
        <taxon>Methanobacteriati</taxon>
        <taxon>Methanobacteriota</taxon>
        <taxon>Stenosarchaea group</taxon>
        <taxon>Methanomicrobia</taxon>
        <taxon>Methanosarcinales</taxon>
        <taxon>Methanosarcinaceae</taxon>
        <taxon>Methanosarcina</taxon>
    </lineage>
</organism>
<name>A0A0F8K0Y8_METMZ</name>
<feature type="non-terminal residue" evidence="1">
    <location>
        <position position="192"/>
    </location>
</feature>
<comment type="caution">
    <text evidence="1">The sequence shown here is derived from an EMBL/GenBank/DDBJ whole genome shotgun (WGS) entry which is preliminary data.</text>
</comment>
<reference evidence="1" key="1">
    <citation type="journal article" date="2015" name="ISME J.">
        <title>Genomic and phenotypic differentiation among Methanosarcina mazei populations from Columbia River sediment.</title>
        <authorList>
            <person name="Youngblut N.D."/>
            <person name="Wirth J.S."/>
            <person name="Henriksen J.R."/>
            <person name="Smith M."/>
            <person name="Simon H."/>
            <person name="Metcalf W.W."/>
            <person name="Whitaker R.J."/>
        </authorList>
    </citation>
    <scope>NUCLEOTIDE SEQUENCE [LARGE SCALE GENOMIC DNA]</scope>
    <source>
        <strain evidence="1">3.H.A.1A.1</strain>
    </source>
</reference>
<dbReference type="PATRIC" id="fig|2209.69.peg.1990"/>
<dbReference type="SUPFAM" id="SSF81853">
    <property type="entry name" value="Family 10 polysaccharide lyase"/>
    <property type="match status" value="1"/>
</dbReference>
<dbReference type="EMBL" id="JJPM01000164">
    <property type="protein sequence ID" value="KKG74625.1"/>
    <property type="molecule type" value="Genomic_DNA"/>
</dbReference>